<protein>
    <submittedName>
        <fullName evidence="1">Uncharacterized protein</fullName>
    </submittedName>
</protein>
<proteinExistence type="predicted"/>
<reference evidence="1 2" key="1">
    <citation type="journal article" date="2022" name="Hortic Res">
        <title>A haplotype resolved chromosomal level avocado genome allows analysis of novel avocado genes.</title>
        <authorList>
            <person name="Nath O."/>
            <person name="Fletcher S.J."/>
            <person name="Hayward A."/>
            <person name="Shaw L.M."/>
            <person name="Masouleh A.K."/>
            <person name="Furtado A."/>
            <person name="Henry R.J."/>
            <person name="Mitter N."/>
        </authorList>
    </citation>
    <scope>NUCLEOTIDE SEQUENCE [LARGE SCALE GENOMIC DNA]</scope>
    <source>
        <strain evidence="2">cv. Hass</strain>
    </source>
</reference>
<organism evidence="1 2">
    <name type="scientific">Persea americana</name>
    <name type="common">Avocado</name>
    <dbReference type="NCBI Taxonomy" id="3435"/>
    <lineage>
        <taxon>Eukaryota</taxon>
        <taxon>Viridiplantae</taxon>
        <taxon>Streptophyta</taxon>
        <taxon>Embryophyta</taxon>
        <taxon>Tracheophyta</taxon>
        <taxon>Spermatophyta</taxon>
        <taxon>Magnoliopsida</taxon>
        <taxon>Magnoliidae</taxon>
        <taxon>Laurales</taxon>
        <taxon>Lauraceae</taxon>
        <taxon>Persea</taxon>
    </lineage>
</organism>
<name>A0ACC2M6Q3_PERAE</name>
<evidence type="ECO:0000313" key="1">
    <source>
        <dbReference type="EMBL" id="KAJ8641311.1"/>
    </source>
</evidence>
<sequence>MSHRKVHSLGKVPFSWENEPGICKVSHKESPKDMRQGTPKLPPPPCQSYSHRVVGQDVQIPLPSGPSRPLPRSSSTKVVQREDPFLAAYMECTKSEGHGKFSKGKRQGDGKSRLGRSWFRFFSMNSSEIKDNSRV</sequence>
<dbReference type="EMBL" id="CM056813">
    <property type="protein sequence ID" value="KAJ8641311.1"/>
    <property type="molecule type" value="Genomic_DNA"/>
</dbReference>
<gene>
    <name evidence="1" type="ORF">MRB53_018005</name>
</gene>
<accession>A0ACC2M6Q3</accession>
<comment type="caution">
    <text evidence="1">The sequence shown here is derived from an EMBL/GenBank/DDBJ whole genome shotgun (WGS) entry which is preliminary data.</text>
</comment>
<keyword evidence="2" id="KW-1185">Reference proteome</keyword>
<dbReference type="Proteomes" id="UP001234297">
    <property type="component" value="Chromosome 5"/>
</dbReference>
<evidence type="ECO:0000313" key="2">
    <source>
        <dbReference type="Proteomes" id="UP001234297"/>
    </source>
</evidence>